<protein>
    <submittedName>
        <fullName evidence="1">Uncharacterized protein</fullName>
    </submittedName>
</protein>
<sequence length="354" mass="40131">MAGFDNGSGPWVPLSREQKRNQFHHDPANPQKTWRRLHDDMISIGDSYFNHGFGKARLRESLRDFWDELIHAAKITPADSPELDRLVTLILEARELGHFARRPGSMTSNMANLGRMDNEERLWCDLPYLTREFQDAWGNESASYSATERESLAALTAKLVAVGVCSDQLSGCALWFLKETLETERPLRGPNSQDHPEQTNSEPSVVDLLPACDAWFQHGRFKLAQRSLVNFNPDVSMWSNENIQMSSLPGGLALEAGVTQPGFSVKRWLFWRQRLKDFYDSGDAQIAGLARACFEEIVMAGMKVGLEIPGEREYLRNLFKALREELTARGPKGCVWPEEIEIDMGWAEENKSTN</sequence>
<proteinExistence type="predicted"/>
<reference evidence="1" key="1">
    <citation type="journal article" date="2022" name="bioRxiv">
        <title>Population genetic analysis of Ophidiomyces ophidiicola, the causative agent of snake fungal disease, indicates recent introductions to the USA.</title>
        <authorList>
            <person name="Ladner J.T."/>
            <person name="Palmer J.M."/>
            <person name="Ettinger C.L."/>
            <person name="Stajich J.E."/>
            <person name="Farrell T.M."/>
            <person name="Glorioso B.M."/>
            <person name="Lawson B."/>
            <person name="Price S.J."/>
            <person name="Stengle A.G."/>
            <person name="Grear D.A."/>
            <person name="Lorch J.M."/>
        </authorList>
    </citation>
    <scope>NUCLEOTIDE SEQUENCE</scope>
    <source>
        <strain evidence="1">NWHC 24266-5</strain>
    </source>
</reference>
<evidence type="ECO:0000313" key="1">
    <source>
        <dbReference type="EMBL" id="KAI2391948.1"/>
    </source>
</evidence>
<gene>
    <name evidence="1" type="ORF">LOY88_000933</name>
</gene>
<accession>A0ACB8V3F4</accession>
<name>A0ACB8V3F4_9EURO</name>
<dbReference type="EMBL" id="JALBCA010000009">
    <property type="protein sequence ID" value="KAI2391948.1"/>
    <property type="molecule type" value="Genomic_DNA"/>
</dbReference>
<comment type="caution">
    <text evidence="1">The sequence shown here is derived from an EMBL/GenBank/DDBJ whole genome shotgun (WGS) entry which is preliminary data.</text>
</comment>
<organism evidence="1">
    <name type="scientific">Ophidiomyces ophidiicola</name>
    <dbReference type="NCBI Taxonomy" id="1387563"/>
    <lineage>
        <taxon>Eukaryota</taxon>
        <taxon>Fungi</taxon>
        <taxon>Dikarya</taxon>
        <taxon>Ascomycota</taxon>
        <taxon>Pezizomycotina</taxon>
        <taxon>Eurotiomycetes</taxon>
        <taxon>Eurotiomycetidae</taxon>
        <taxon>Onygenales</taxon>
        <taxon>Onygenaceae</taxon>
        <taxon>Ophidiomyces</taxon>
    </lineage>
</organism>